<dbReference type="GO" id="GO:0034625">
    <property type="term" value="P:fatty acid elongation, monounsaturated fatty acid"/>
    <property type="evidence" value="ECO:0007669"/>
    <property type="project" value="TreeGrafter"/>
</dbReference>
<evidence type="ECO:0000313" key="14">
    <source>
        <dbReference type="Proteomes" id="UP000076532"/>
    </source>
</evidence>
<evidence type="ECO:0000256" key="2">
    <source>
        <dbReference type="ARBA" id="ARBA00007263"/>
    </source>
</evidence>
<dbReference type="GO" id="GO:0005789">
    <property type="term" value="C:endoplasmic reticulum membrane"/>
    <property type="evidence" value="ECO:0007669"/>
    <property type="project" value="TreeGrafter"/>
</dbReference>
<dbReference type="EMBL" id="KV417490">
    <property type="protein sequence ID" value="KZP31350.1"/>
    <property type="molecule type" value="Genomic_DNA"/>
</dbReference>
<comment type="catalytic activity">
    <reaction evidence="12">
        <text>an acyl-CoA + malonyl-CoA + H(+) = a 3-oxoacyl-CoA + CO2 + CoA</text>
        <dbReference type="Rhea" id="RHEA:50252"/>
        <dbReference type="ChEBI" id="CHEBI:15378"/>
        <dbReference type="ChEBI" id="CHEBI:16526"/>
        <dbReference type="ChEBI" id="CHEBI:57287"/>
        <dbReference type="ChEBI" id="CHEBI:57384"/>
        <dbReference type="ChEBI" id="CHEBI:58342"/>
        <dbReference type="ChEBI" id="CHEBI:90726"/>
    </reaction>
    <physiologicalReaction direction="left-to-right" evidence="12">
        <dbReference type="Rhea" id="RHEA:50253"/>
    </physiologicalReaction>
</comment>
<sequence>MMSILPTSATSLFPSACSQSSDESVQLQRGETPLSTWTPVTAALLTYLAVVFGTRQVMKDRPPQRLNTLFRIHNVILSAGSGLLLALMLEEILPIWWSQGTFSAMCASTSWTPRMETYYMINYAFKYLELLDTVFLALKKKPLAFLHVFHHSATAMLCFTQLNGKTSVSWVVIVLNLGVHVIMYYYYYATAGGAKIWWKKYLTSMQIFQFVVDLFVVYFGTYSHFVTAYWPGLPAPGDCSGAESSAIFGCALLSSYLVLFINFYIQTYKAPARGAKKAVANGCVHFN</sequence>
<dbReference type="PANTHER" id="PTHR11157:SF134">
    <property type="entry name" value="ELONGATION OF FATTY ACIDS PROTEIN 1-RELATED"/>
    <property type="match status" value="1"/>
</dbReference>
<dbReference type="STRING" id="436010.A0A166U5X1"/>
<dbReference type="GO" id="GO:0034626">
    <property type="term" value="P:fatty acid elongation, polyunsaturated fatty acid"/>
    <property type="evidence" value="ECO:0007669"/>
    <property type="project" value="TreeGrafter"/>
</dbReference>
<dbReference type="Pfam" id="PF01151">
    <property type="entry name" value="ELO"/>
    <property type="match status" value="1"/>
</dbReference>
<dbReference type="InterPro" id="IPR030457">
    <property type="entry name" value="ELO_CS"/>
</dbReference>
<evidence type="ECO:0000256" key="12">
    <source>
        <dbReference type="RuleBase" id="RU361115"/>
    </source>
</evidence>
<evidence type="ECO:0000256" key="6">
    <source>
        <dbReference type="ARBA" id="ARBA00022832"/>
    </source>
</evidence>
<dbReference type="OrthoDB" id="434092at2759"/>
<evidence type="ECO:0000256" key="10">
    <source>
        <dbReference type="ARBA" id="ARBA00023160"/>
    </source>
</evidence>
<dbReference type="GO" id="GO:0030148">
    <property type="term" value="P:sphingolipid biosynthetic process"/>
    <property type="evidence" value="ECO:0007669"/>
    <property type="project" value="TreeGrafter"/>
</dbReference>
<dbReference type="GO" id="GO:0019367">
    <property type="term" value="P:fatty acid elongation, saturated fatty acid"/>
    <property type="evidence" value="ECO:0007669"/>
    <property type="project" value="TreeGrafter"/>
</dbReference>
<evidence type="ECO:0000256" key="11">
    <source>
        <dbReference type="ARBA" id="ARBA00047375"/>
    </source>
</evidence>
<evidence type="ECO:0000256" key="3">
    <source>
        <dbReference type="ARBA" id="ARBA00022516"/>
    </source>
</evidence>
<keyword evidence="7 12" id="KW-1133">Transmembrane helix</keyword>
<dbReference type="PANTHER" id="PTHR11157">
    <property type="entry name" value="FATTY ACID ACYL TRANSFERASE-RELATED"/>
    <property type="match status" value="1"/>
</dbReference>
<evidence type="ECO:0000256" key="9">
    <source>
        <dbReference type="ARBA" id="ARBA00023136"/>
    </source>
</evidence>
<keyword evidence="6 12" id="KW-0276">Fatty acid metabolism</keyword>
<gene>
    <name evidence="13" type="ORF">FIBSPDRAFT_916956</name>
</gene>
<comment type="catalytic activity">
    <reaction evidence="11">
        <text>a very-long-chain acyl-CoA + malonyl-CoA + H(+) = a very-long-chain 3-oxoacyl-CoA + CO2 + CoA</text>
        <dbReference type="Rhea" id="RHEA:32727"/>
        <dbReference type="ChEBI" id="CHEBI:15378"/>
        <dbReference type="ChEBI" id="CHEBI:16526"/>
        <dbReference type="ChEBI" id="CHEBI:57287"/>
        <dbReference type="ChEBI" id="CHEBI:57384"/>
        <dbReference type="ChEBI" id="CHEBI:90725"/>
        <dbReference type="ChEBI" id="CHEBI:90736"/>
        <dbReference type="EC" id="2.3.1.199"/>
    </reaction>
</comment>
<dbReference type="GO" id="GO:0042761">
    <property type="term" value="P:very long-chain fatty acid biosynthetic process"/>
    <property type="evidence" value="ECO:0007669"/>
    <property type="project" value="TreeGrafter"/>
</dbReference>
<dbReference type="AlphaFoldDB" id="A0A166U5X1"/>
<keyword evidence="8 12" id="KW-0443">Lipid metabolism</keyword>
<protein>
    <recommendedName>
        <fullName evidence="12">Elongation of fatty acids protein</fullName>
        <ecNumber evidence="12">2.3.1.-</ecNumber>
    </recommendedName>
</protein>
<evidence type="ECO:0000256" key="4">
    <source>
        <dbReference type="ARBA" id="ARBA00022679"/>
    </source>
</evidence>
<evidence type="ECO:0000256" key="1">
    <source>
        <dbReference type="ARBA" id="ARBA00004141"/>
    </source>
</evidence>
<proteinExistence type="inferred from homology"/>
<dbReference type="GO" id="GO:0009922">
    <property type="term" value="F:fatty acid elongase activity"/>
    <property type="evidence" value="ECO:0007669"/>
    <property type="project" value="UniProtKB-EC"/>
</dbReference>
<dbReference type="Proteomes" id="UP000076532">
    <property type="component" value="Unassembled WGS sequence"/>
</dbReference>
<keyword evidence="9 12" id="KW-0472">Membrane</keyword>
<keyword evidence="5 12" id="KW-0812">Transmembrane</keyword>
<evidence type="ECO:0000256" key="8">
    <source>
        <dbReference type="ARBA" id="ARBA00023098"/>
    </source>
</evidence>
<keyword evidence="4 12" id="KW-0808">Transferase</keyword>
<evidence type="ECO:0000256" key="5">
    <source>
        <dbReference type="ARBA" id="ARBA00022692"/>
    </source>
</evidence>
<feature type="transmembrane region" description="Helical" evidence="12">
    <location>
        <begin position="207"/>
        <end position="225"/>
    </location>
</feature>
<dbReference type="PROSITE" id="PS01188">
    <property type="entry name" value="ELO"/>
    <property type="match status" value="1"/>
</dbReference>
<comment type="subcellular location">
    <subcellularLocation>
        <location evidence="1">Membrane</location>
        <topology evidence="1">Multi-pass membrane protein</topology>
    </subcellularLocation>
</comment>
<evidence type="ECO:0000256" key="7">
    <source>
        <dbReference type="ARBA" id="ARBA00022989"/>
    </source>
</evidence>
<keyword evidence="14" id="KW-1185">Reference proteome</keyword>
<name>A0A166U5X1_9AGAM</name>
<feature type="transmembrane region" description="Helical" evidence="12">
    <location>
        <begin position="34"/>
        <end position="54"/>
    </location>
</feature>
<feature type="transmembrane region" description="Helical" evidence="12">
    <location>
        <begin position="245"/>
        <end position="265"/>
    </location>
</feature>
<keyword evidence="10 12" id="KW-0275">Fatty acid biosynthesis</keyword>
<feature type="transmembrane region" description="Helical" evidence="12">
    <location>
        <begin position="168"/>
        <end position="187"/>
    </location>
</feature>
<feature type="transmembrane region" description="Helical" evidence="12">
    <location>
        <begin position="75"/>
        <end position="97"/>
    </location>
</feature>
<evidence type="ECO:0000313" key="13">
    <source>
        <dbReference type="EMBL" id="KZP31350.1"/>
    </source>
</evidence>
<dbReference type="EC" id="2.3.1.-" evidence="12"/>
<keyword evidence="3 12" id="KW-0444">Lipid biosynthesis</keyword>
<organism evidence="13 14">
    <name type="scientific">Athelia psychrophila</name>
    <dbReference type="NCBI Taxonomy" id="1759441"/>
    <lineage>
        <taxon>Eukaryota</taxon>
        <taxon>Fungi</taxon>
        <taxon>Dikarya</taxon>
        <taxon>Basidiomycota</taxon>
        <taxon>Agaricomycotina</taxon>
        <taxon>Agaricomycetes</taxon>
        <taxon>Agaricomycetidae</taxon>
        <taxon>Atheliales</taxon>
        <taxon>Atheliaceae</taxon>
        <taxon>Athelia</taxon>
    </lineage>
</organism>
<reference evidence="13 14" key="1">
    <citation type="journal article" date="2016" name="Mol. Biol. Evol.">
        <title>Comparative Genomics of Early-Diverging Mushroom-Forming Fungi Provides Insights into the Origins of Lignocellulose Decay Capabilities.</title>
        <authorList>
            <person name="Nagy L.G."/>
            <person name="Riley R."/>
            <person name="Tritt A."/>
            <person name="Adam C."/>
            <person name="Daum C."/>
            <person name="Floudas D."/>
            <person name="Sun H."/>
            <person name="Yadav J.S."/>
            <person name="Pangilinan J."/>
            <person name="Larsson K.H."/>
            <person name="Matsuura K."/>
            <person name="Barry K."/>
            <person name="Labutti K."/>
            <person name="Kuo R."/>
            <person name="Ohm R.A."/>
            <person name="Bhattacharya S.S."/>
            <person name="Shirouzu T."/>
            <person name="Yoshinaga Y."/>
            <person name="Martin F.M."/>
            <person name="Grigoriev I.V."/>
            <person name="Hibbett D.S."/>
        </authorList>
    </citation>
    <scope>NUCLEOTIDE SEQUENCE [LARGE SCALE GENOMIC DNA]</scope>
    <source>
        <strain evidence="13 14">CBS 109695</strain>
    </source>
</reference>
<comment type="similarity">
    <text evidence="2 12">Belongs to the ELO family.</text>
</comment>
<accession>A0A166U5X1</accession>
<dbReference type="InterPro" id="IPR002076">
    <property type="entry name" value="ELO_fam"/>
</dbReference>